<dbReference type="Pfam" id="PF03237">
    <property type="entry name" value="Terminase_6N"/>
    <property type="match status" value="1"/>
</dbReference>
<accession>A0ABT1LW74</accession>
<dbReference type="EMBL" id="JANDBD010000001">
    <property type="protein sequence ID" value="MCP9271150.1"/>
    <property type="molecule type" value="Genomic_DNA"/>
</dbReference>
<proteinExistence type="predicted"/>
<sequence length="507" mass="53924">MTTTTDRLRDPIASMTAARALRAARGRAVPDTPAELARRLDPKFVVTPTIRLLSDLAVRSVTASDQRDIVTTPPRTGKSRLLAIWTVVSALMRDPDLQVVLVSYSDELAQAHSREARQLINEHADYLGIRLAQDKTAVGRWRVEGRAGGLLATGINSGVTGFGADLLIVDDPVKDAAEADSAAHRRRVITEYRSTLATRVHPGGSVLLVMTRWHERDLAGELLDAEPDVWTHTNVPAVADTGVPDALGRAPGVAMTSALGFTAEHFAAARRTSGERAWFSLYEGVPSAPEGGLVKRGWLDTWRLPTAPLGPVKTVVGVDPSDSGSGDACGIVAASMTAEGVVAVIADMSAPMTSDQWARAAVDLAVDVGASEIAVEGFAARETYQRVAKDALRRARLPRPIKVTTWPPKGSGRGGGDAVARSAALLQGLETGTARIAGHLPGLEGAAITWQAGQHQPDSFAALVVAHDVLVHSIGQQIYIVSPLDVERRARAGQVPPPPAWMRRRIT</sequence>
<organism evidence="1 2">
    <name type="scientific">Mycolicibacterium arenosum</name>
    <dbReference type="NCBI Taxonomy" id="2952157"/>
    <lineage>
        <taxon>Bacteria</taxon>
        <taxon>Bacillati</taxon>
        <taxon>Actinomycetota</taxon>
        <taxon>Actinomycetes</taxon>
        <taxon>Mycobacteriales</taxon>
        <taxon>Mycobacteriaceae</taxon>
        <taxon>Mycolicibacterium</taxon>
    </lineage>
</organism>
<keyword evidence="2" id="KW-1185">Reference proteome</keyword>
<gene>
    <name evidence="1" type="ORF">NM203_02990</name>
</gene>
<evidence type="ECO:0000313" key="2">
    <source>
        <dbReference type="Proteomes" id="UP001651690"/>
    </source>
</evidence>
<name>A0ABT1LW74_9MYCO</name>
<dbReference type="InterPro" id="IPR027417">
    <property type="entry name" value="P-loop_NTPase"/>
</dbReference>
<dbReference type="Gene3D" id="3.40.50.300">
    <property type="entry name" value="P-loop containing nucleotide triphosphate hydrolases"/>
    <property type="match status" value="1"/>
</dbReference>
<dbReference type="Proteomes" id="UP001651690">
    <property type="component" value="Unassembled WGS sequence"/>
</dbReference>
<reference evidence="1 2" key="1">
    <citation type="submission" date="2022-06" db="EMBL/GenBank/DDBJ databases">
        <title>Mycolicibacterium sp. CAU 1645 isolated from seawater.</title>
        <authorList>
            <person name="Kim W."/>
        </authorList>
    </citation>
    <scope>NUCLEOTIDE SEQUENCE [LARGE SCALE GENOMIC DNA]</scope>
    <source>
        <strain evidence="1 2">CAU 1645</strain>
    </source>
</reference>
<comment type="caution">
    <text evidence="1">The sequence shown here is derived from an EMBL/GenBank/DDBJ whole genome shotgun (WGS) entry which is preliminary data.</text>
</comment>
<dbReference type="RefSeq" id="WP_255058119.1">
    <property type="nucleotide sequence ID" value="NZ_JANDBD010000001.1"/>
</dbReference>
<evidence type="ECO:0000313" key="1">
    <source>
        <dbReference type="EMBL" id="MCP9271150.1"/>
    </source>
</evidence>
<protein>
    <submittedName>
        <fullName evidence="1">Terminase family protein</fullName>
    </submittedName>
</protein>